<evidence type="ECO:0000256" key="4">
    <source>
        <dbReference type="ARBA" id="ARBA00023163"/>
    </source>
</evidence>
<reference evidence="6" key="1">
    <citation type="submission" date="2022-10" db="EMBL/GenBank/DDBJ databases">
        <title>Luteolibacter sp. GHJ8, whole genome shotgun sequencing project.</title>
        <authorList>
            <person name="Zhao G."/>
            <person name="Shen L."/>
        </authorList>
    </citation>
    <scope>NUCLEOTIDE SEQUENCE</scope>
    <source>
        <strain evidence="6">GHJ8</strain>
    </source>
</reference>
<dbReference type="SUPFAM" id="SSF46785">
    <property type="entry name" value="Winged helix' DNA-binding domain"/>
    <property type="match status" value="1"/>
</dbReference>
<comment type="similarity">
    <text evidence="1">Belongs to the LysR transcriptional regulatory family.</text>
</comment>
<dbReference type="RefSeq" id="WP_264512436.1">
    <property type="nucleotide sequence ID" value="NZ_JAPDDR010000003.1"/>
</dbReference>
<dbReference type="InterPro" id="IPR036388">
    <property type="entry name" value="WH-like_DNA-bd_sf"/>
</dbReference>
<evidence type="ECO:0000313" key="6">
    <source>
        <dbReference type="EMBL" id="MCW1913211.1"/>
    </source>
</evidence>
<evidence type="ECO:0000313" key="7">
    <source>
        <dbReference type="Proteomes" id="UP001165653"/>
    </source>
</evidence>
<dbReference type="EMBL" id="JAPDDR010000003">
    <property type="protein sequence ID" value="MCW1913211.1"/>
    <property type="molecule type" value="Genomic_DNA"/>
</dbReference>
<keyword evidence="3" id="KW-0238">DNA-binding</keyword>
<keyword evidence="4" id="KW-0804">Transcription</keyword>
<dbReference type="Proteomes" id="UP001165653">
    <property type="component" value="Unassembled WGS sequence"/>
</dbReference>
<dbReference type="InterPro" id="IPR000847">
    <property type="entry name" value="LysR_HTH_N"/>
</dbReference>
<organism evidence="6 7">
    <name type="scientific">Luteolibacter rhizosphaerae</name>
    <dbReference type="NCBI Taxonomy" id="2989719"/>
    <lineage>
        <taxon>Bacteria</taxon>
        <taxon>Pseudomonadati</taxon>
        <taxon>Verrucomicrobiota</taxon>
        <taxon>Verrucomicrobiia</taxon>
        <taxon>Verrucomicrobiales</taxon>
        <taxon>Verrucomicrobiaceae</taxon>
        <taxon>Luteolibacter</taxon>
    </lineage>
</organism>
<feature type="domain" description="HTH lysR-type" evidence="5">
    <location>
        <begin position="3"/>
        <end position="60"/>
    </location>
</feature>
<name>A0ABT3G047_9BACT</name>
<evidence type="ECO:0000259" key="5">
    <source>
        <dbReference type="PROSITE" id="PS50931"/>
    </source>
</evidence>
<keyword evidence="2" id="KW-0805">Transcription regulation</keyword>
<accession>A0ABT3G047</accession>
<dbReference type="PANTHER" id="PTHR30126">
    <property type="entry name" value="HTH-TYPE TRANSCRIPTIONAL REGULATOR"/>
    <property type="match status" value="1"/>
</dbReference>
<proteinExistence type="inferred from homology"/>
<sequence length="311" mass="34842">MDPDLPCLETFVQLADCGSFSETAARQGISQPAVSQRIAKLEANTGLRLFQRVQEGLKITREGKELLEIARKIVAEHQRLGIRMGRHVREIRGIVRVMIDRSIAGNRIEAGLRERIPSPEHLDIVHPEGFLCWTSALEQHQVDIVVTGTFLQIGDSAALQRVELERQQGTTLAWNRVYFDLDPANFRFPEIMRSTILVPSERLIPGYMPFLERWCSESYGLLPPDMIPFDDESSAREACISGLGILVFPGEADKRMGIESAGLGILKTFDFLLPDAFTYAIHLRTGEKATQVLETALKINDAYKSPRPSQA</sequence>
<gene>
    <name evidence="6" type="ORF">OJ996_06490</name>
</gene>
<dbReference type="PRINTS" id="PR00039">
    <property type="entry name" value="HTHLYSR"/>
</dbReference>
<comment type="caution">
    <text evidence="6">The sequence shown here is derived from an EMBL/GenBank/DDBJ whole genome shotgun (WGS) entry which is preliminary data.</text>
</comment>
<dbReference type="PANTHER" id="PTHR30126:SF40">
    <property type="entry name" value="HTH-TYPE TRANSCRIPTIONAL REGULATOR GLTR"/>
    <property type="match status" value="1"/>
</dbReference>
<dbReference type="PROSITE" id="PS50931">
    <property type="entry name" value="HTH_LYSR"/>
    <property type="match status" value="1"/>
</dbReference>
<evidence type="ECO:0000256" key="2">
    <source>
        <dbReference type="ARBA" id="ARBA00023015"/>
    </source>
</evidence>
<dbReference type="Pfam" id="PF00126">
    <property type="entry name" value="HTH_1"/>
    <property type="match status" value="1"/>
</dbReference>
<evidence type="ECO:0000256" key="1">
    <source>
        <dbReference type="ARBA" id="ARBA00009437"/>
    </source>
</evidence>
<protein>
    <submittedName>
        <fullName evidence="6">LysR family transcriptional regulator</fullName>
    </submittedName>
</protein>
<keyword evidence="7" id="KW-1185">Reference proteome</keyword>
<dbReference type="Gene3D" id="1.10.10.10">
    <property type="entry name" value="Winged helix-like DNA-binding domain superfamily/Winged helix DNA-binding domain"/>
    <property type="match status" value="1"/>
</dbReference>
<evidence type="ECO:0000256" key="3">
    <source>
        <dbReference type="ARBA" id="ARBA00023125"/>
    </source>
</evidence>
<dbReference type="InterPro" id="IPR036390">
    <property type="entry name" value="WH_DNA-bd_sf"/>
</dbReference>